<evidence type="ECO:0000259" key="3">
    <source>
        <dbReference type="Pfam" id="PF00501"/>
    </source>
</evidence>
<comment type="caution">
    <text evidence="4">The sequence shown here is derived from an EMBL/GenBank/DDBJ whole genome shotgun (WGS) entry which is preliminary data.</text>
</comment>
<proteinExistence type="inferred from homology"/>
<accession>A0ABT3AA36</accession>
<name>A0ABT3AA36_9ALTE</name>
<feature type="domain" description="AMP-dependent synthetase/ligase" evidence="3">
    <location>
        <begin position="7"/>
        <end position="95"/>
    </location>
</feature>
<dbReference type="EMBL" id="JAOWKX010000006">
    <property type="protein sequence ID" value="MCV2885455.1"/>
    <property type="molecule type" value="Genomic_DNA"/>
</dbReference>
<evidence type="ECO:0000313" key="5">
    <source>
        <dbReference type="Proteomes" id="UP001652504"/>
    </source>
</evidence>
<reference evidence="4 5" key="1">
    <citation type="submission" date="2022-10" db="EMBL/GenBank/DDBJ databases">
        <title>Aestuariibacter sp. AA17 isolated from Montipora capitata coral fragment.</title>
        <authorList>
            <person name="Emsley S.A."/>
            <person name="Pfannmuller K.M."/>
            <person name="Loughran R.M."/>
            <person name="Shlafstein M."/>
            <person name="Papke E."/>
            <person name="Saw J.H."/>
            <person name="Ushijima B."/>
            <person name="Videau P."/>
        </authorList>
    </citation>
    <scope>NUCLEOTIDE SEQUENCE [LARGE SCALE GENOMIC DNA]</scope>
    <source>
        <strain evidence="4 5">AA17</strain>
    </source>
</reference>
<protein>
    <submittedName>
        <fullName evidence="4">AMP-binding protein</fullName>
    </submittedName>
</protein>
<dbReference type="Gene3D" id="3.40.50.12780">
    <property type="entry name" value="N-terminal domain of ligase-like"/>
    <property type="match status" value="1"/>
</dbReference>
<dbReference type="InterPro" id="IPR000873">
    <property type="entry name" value="AMP-dep_synth/lig_dom"/>
</dbReference>
<dbReference type="Pfam" id="PF00501">
    <property type="entry name" value="AMP-binding"/>
    <property type="match status" value="2"/>
</dbReference>
<gene>
    <name evidence="4" type="ORF">OE749_12190</name>
</gene>
<keyword evidence="2" id="KW-0436">Ligase</keyword>
<dbReference type="RefSeq" id="WP_263712747.1">
    <property type="nucleotide sequence ID" value="NZ_JAOWKX010000006.1"/>
</dbReference>
<comment type="similarity">
    <text evidence="1">Belongs to the ATP-dependent AMP-binding enzyme family.</text>
</comment>
<evidence type="ECO:0000256" key="2">
    <source>
        <dbReference type="ARBA" id="ARBA00022598"/>
    </source>
</evidence>
<dbReference type="SUPFAM" id="SSF56801">
    <property type="entry name" value="Acetyl-CoA synthetase-like"/>
    <property type="match status" value="1"/>
</dbReference>
<dbReference type="InterPro" id="IPR042099">
    <property type="entry name" value="ANL_N_sf"/>
</dbReference>
<dbReference type="Proteomes" id="UP001652504">
    <property type="component" value="Unassembled WGS sequence"/>
</dbReference>
<dbReference type="PANTHER" id="PTHR43201:SF5">
    <property type="entry name" value="MEDIUM-CHAIN ACYL-COA LIGASE ACSF2, MITOCHONDRIAL"/>
    <property type="match status" value="1"/>
</dbReference>
<keyword evidence="5" id="KW-1185">Reference proteome</keyword>
<sequence length="457" mass="50566">MSLFTELAEYGDDIAFITPAERVSYVDVDSRCKKMATTLPDKRSLILINAEHTVDTLIALFTSIREGHVAMLVNPTIANDELDKIIEHFSPNVMVKNGIAVTVHNEELVADPNVALMLSTSGSTGSAKWVMLSVENLQANAASICAYLPIRQDDLTLGNLPLHYAYGLSVITSHILKGATVLLSSVSVIDKAFWQLFEEYPITSIAGVPYTYEMLVRLGFHKKNYSHLRYFTQAGGKLSTRLIDTLADFAATQSLAFYVMYGQTEATARMAYLSPEKINEKVSSIGQAIPGGELTLVNELNETITAPYMHGELCYRGQNVMLGYAQRRSDLAKLTNPEWLATGDIAYFDDAGDFYIVGRKKRFVKLWGQRFSLDAIESLLHENGINGFVLGVDNRIDIMTTQGQLDIAEGLRLRLAKQLGVHPSALRVHEMASLPMTANGKPDYQALSNYLTKKYSS</sequence>
<evidence type="ECO:0000256" key="1">
    <source>
        <dbReference type="ARBA" id="ARBA00006432"/>
    </source>
</evidence>
<dbReference type="PANTHER" id="PTHR43201">
    <property type="entry name" value="ACYL-COA SYNTHETASE"/>
    <property type="match status" value="1"/>
</dbReference>
<evidence type="ECO:0000313" key="4">
    <source>
        <dbReference type="EMBL" id="MCV2885455.1"/>
    </source>
</evidence>
<organism evidence="4 5">
    <name type="scientific">Fluctibacter corallii</name>
    <dbReference type="NCBI Taxonomy" id="2984329"/>
    <lineage>
        <taxon>Bacteria</taxon>
        <taxon>Pseudomonadati</taxon>
        <taxon>Pseudomonadota</taxon>
        <taxon>Gammaproteobacteria</taxon>
        <taxon>Alteromonadales</taxon>
        <taxon>Alteromonadaceae</taxon>
        <taxon>Fluctibacter</taxon>
    </lineage>
</organism>
<feature type="domain" description="AMP-dependent synthetase/ligase" evidence="3">
    <location>
        <begin position="111"/>
        <end position="324"/>
    </location>
</feature>